<dbReference type="Proteomes" id="UP001303473">
    <property type="component" value="Unassembled WGS sequence"/>
</dbReference>
<comment type="caution">
    <text evidence="2">The sequence shown here is derived from an EMBL/GenBank/DDBJ whole genome shotgun (WGS) entry which is preliminary data.</text>
</comment>
<sequence>MREVSLGVLPQDLDWDGEDSDSQTEEYLEHHWLVPFGRNRDFVGRRSILEQLLRELTPGSNPDDCQRTAIVGLGGAGKTQIALEAVYRIREQDPECSVFWQAYLNIGRRLRVDGIDDDKADVKSLVKAALSRGRVGRWLLVVDNADTALLCGASDGGDSTVNASLAQYFPFSRKGSILFTTRSREVAVNLVQSEKNVIPIEEMSRAEALKLLKTYLKEDQMRDMESTTSLLDFLADLPLAIELASAYMARKRITTTRYLDYCRSSNMDIIKLLSKDFEDRSRYSTANHPVLTTWLISFEHISRQNPLAVQYLGFLCFLAEKEIPAPLLPLADNDLAADEAISTLKAYAFISQREQNDSFDTHRLIQFAMQNWLDRKGDKEEDVTRVIRRVAEIFPFPEHENRDQGRYNDAKQIQVDVLALQRRVLGKRHPDTIQNIANLATIYGAQWKYDEAERIQVDALALQREVLGERHPYTIRSMARLAKTYGAQGRYDEAETIQVDALALWRQVLGEEHPETLQSMEYLAETWHVQERRHEAVTMMEECLQQRRVVLGADHPDTQKSARALSAWKGHEGGPERRTERVKAPDYNYPF</sequence>
<dbReference type="Pfam" id="PF13374">
    <property type="entry name" value="TPR_10"/>
    <property type="match status" value="2"/>
</dbReference>
<accession>A0AAN6NJE6</accession>
<evidence type="ECO:0000313" key="2">
    <source>
        <dbReference type="EMBL" id="KAK3946214.1"/>
    </source>
</evidence>
<protein>
    <submittedName>
        <fullName evidence="2">P-loop containing nucleoside triphosphate hydrolase protein</fullName>
    </submittedName>
</protein>
<dbReference type="InterPro" id="IPR027417">
    <property type="entry name" value="P-loop_NTPase"/>
</dbReference>
<dbReference type="Pfam" id="PF13424">
    <property type="entry name" value="TPR_12"/>
    <property type="match status" value="1"/>
</dbReference>
<dbReference type="GO" id="GO:0043531">
    <property type="term" value="F:ADP binding"/>
    <property type="evidence" value="ECO:0007669"/>
    <property type="project" value="InterPro"/>
</dbReference>
<feature type="region of interest" description="Disordered" evidence="1">
    <location>
        <begin position="568"/>
        <end position="591"/>
    </location>
</feature>
<dbReference type="SUPFAM" id="SSF48452">
    <property type="entry name" value="TPR-like"/>
    <property type="match status" value="1"/>
</dbReference>
<dbReference type="SUPFAM" id="SSF52540">
    <property type="entry name" value="P-loop containing nucleoside triphosphate hydrolases"/>
    <property type="match status" value="1"/>
</dbReference>
<reference evidence="3" key="1">
    <citation type="journal article" date="2023" name="Mol. Phylogenet. Evol.">
        <title>Genome-scale phylogeny and comparative genomics of the fungal order Sordariales.</title>
        <authorList>
            <person name="Hensen N."/>
            <person name="Bonometti L."/>
            <person name="Westerberg I."/>
            <person name="Brannstrom I.O."/>
            <person name="Guillou S."/>
            <person name="Cros-Aarteil S."/>
            <person name="Calhoun S."/>
            <person name="Haridas S."/>
            <person name="Kuo A."/>
            <person name="Mondo S."/>
            <person name="Pangilinan J."/>
            <person name="Riley R."/>
            <person name="LaButti K."/>
            <person name="Andreopoulos B."/>
            <person name="Lipzen A."/>
            <person name="Chen C."/>
            <person name="Yan M."/>
            <person name="Daum C."/>
            <person name="Ng V."/>
            <person name="Clum A."/>
            <person name="Steindorff A."/>
            <person name="Ohm R.A."/>
            <person name="Martin F."/>
            <person name="Silar P."/>
            <person name="Natvig D.O."/>
            <person name="Lalanne C."/>
            <person name="Gautier V."/>
            <person name="Ament-Velasquez S.L."/>
            <person name="Kruys A."/>
            <person name="Hutchinson M.I."/>
            <person name="Powell A.J."/>
            <person name="Barry K."/>
            <person name="Miller A.N."/>
            <person name="Grigoriev I.V."/>
            <person name="Debuchy R."/>
            <person name="Gladieux P."/>
            <person name="Hiltunen Thoren M."/>
            <person name="Johannesson H."/>
        </authorList>
    </citation>
    <scope>NUCLEOTIDE SEQUENCE [LARGE SCALE GENOMIC DNA]</scope>
    <source>
        <strain evidence="3">CBS 340.73</strain>
    </source>
</reference>
<name>A0AAN6NJE6_9PEZI</name>
<dbReference type="InterPro" id="IPR011990">
    <property type="entry name" value="TPR-like_helical_dom_sf"/>
</dbReference>
<dbReference type="PANTHER" id="PTHR46082:SF6">
    <property type="entry name" value="AAA+ ATPASE DOMAIN-CONTAINING PROTEIN-RELATED"/>
    <property type="match status" value="1"/>
</dbReference>
<keyword evidence="2" id="KW-0378">Hydrolase</keyword>
<proteinExistence type="predicted"/>
<evidence type="ECO:0000313" key="3">
    <source>
        <dbReference type="Proteomes" id="UP001303473"/>
    </source>
</evidence>
<feature type="compositionally biased region" description="Basic and acidic residues" evidence="1">
    <location>
        <begin position="569"/>
        <end position="584"/>
    </location>
</feature>
<evidence type="ECO:0000256" key="1">
    <source>
        <dbReference type="SAM" id="MobiDB-lite"/>
    </source>
</evidence>
<dbReference type="PANTHER" id="PTHR46082">
    <property type="entry name" value="ATP/GTP-BINDING PROTEIN-RELATED"/>
    <property type="match status" value="1"/>
</dbReference>
<dbReference type="InterPro" id="IPR053137">
    <property type="entry name" value="NLR-like"/>
</dbReference>
<dbReference type="GO" id="GO:0016787">
    <property type="term" value="F:hydrolase activity"/>
    <property type="evidence" value="ECO:0007669"/>
    <property type="project" value="UniProtKB-KW"/>
</dbReference>
<dbReference type="AlphaFoldDB" id="A0AAN6NJE6"/>
<organism evidence="2 3">
    <name type="scientific">Diplogelasinospora grovesii</name>
    <dbReference type="NCBI Taxonomy" id="303347"/>
    <lineage>
        <taxon>Eukaryota</taxon>
        <taxon>Fungi</taxon>
        <taxon>Dikarya</taxon>
        <taxon>Ascomycota</taxon>
        <taxon>Pezizomycotina</taxon>
        <taxon>Sordariomycetes</taxon>
        <taxon>Sordariomycetidae</taxon>
        <taxon>Sordariales</taxon>
        <taxon>Diplogelasinosporaceae</taxon>
        <taxon>Diplogelasinospora</taxon>
    </lineage>
</organism>
<gene>
    <name evidence="2" type="ORF">QBC46DRAFT_348804</name>
</gene>
<dbReference type="Gene3D" id="3.40.50.300">
    <property type="entry name" value="P-loop containing nucleotide triphosphate hydrolases"/>
    <property type="match status" value="1"/>
</dbReference>
<dbReference type="EMBL" id="MU853752">
    <property type="protein sequence ID" value="KAK3946214.1"/>
    <property type="molecule type" value="Genomic_DNA"/>
</dbReference>
<dbReference type="Gene3D" id="1.25.40.10">
    <property type="entry name" value="Tetratricopeptide repeat domain"/>
    <property type="match status" value="1"/>
</dbReference>
<keyword evidence="3" id="KW-1185">Reference proteome</keyword>